<gene>
    <name evidence="1" type="ORF">CLW00_11520</name>
</gene>
<comment type="caution">
    <text evidence="1">The sequence shown here is derived from an EMBL/GenBank/DDBJ whole genome shotgun (WGS) entry which is preliminary data.</text>
</comment>
<dbReference type="GO" id="GO:0047617">
    <property type="term" value="F:fatty acyl-CoA hydrolase activity"/>
    <property type="evidence" value="ECO:0007669"/>
    <property type="project" value="TreeGrafter"/>
</dbReference>
<proteinExistence type="predicted"/>
<reference evidence="1 2" key="1">
    <citation type="submission" date="2018-03" db="EMBL/GenBank/DDBJ databases">
        <title>Genomic Encyclopedia of Archaeal and Bacterial Type Strains, Phase II (KMG-II): from individual species to whole genera.</title>
        <authorList>
            <person name="Goeker M."/>
        </authorList>
    </citation>
    <scope>NUCLEOTIDE SEQUENCE [LARGE SCALE GENOMIC DNA]</scope>
    <source>
        <strain evidence="1 2">DSM 27929</strain>
    </source>
</reference>
<dbReference type="InterPro" id="IPR050563">
    <property type="entry name" value="4-hydroxybenzoyl-CoA_TE"/>
</dbReference>
<evidence type="ECO:0000313" key="1">
    <source>
        <dbReference type="EMBL" id="PRY84979.1"/>
    </source>
</evidence>
<dbReference type="Gene3D" id="3.10.129.10">
    <property type="entry name" value="Hotdog Thioesterase"/>
    <property type="match status" value="1"/>
</dbReference>
<dbReference type="Pfam" id="PF13279">
    <property type="entry name" value="4HBT_2"/>
    <property type="match status" value="1"/>
</dbReference>
<dbReference type="InterPro" id="IPR029069">
    <property type="entry name" value="HotDog_dom_sf"/>
</dbReference>
<dbReference type="PANTHER" id="PTHR31793">
    <property type="entry name" value="4-HYDROXYBENZOYL-COA THIOESTERASE FAMILY MEMBER"/>
    <property type="match status" value="1"/>
</dbReference>
<dbReference type="CDD" id="cd00586">
    <property type="entry name" value="4HBT"/>
    <property type="match status" value="1"/>
</dbReference>
<evidence type="ECO:0000313" key="2">
    <source>
        <dbReference type="Proteomes" id="UP000238157"/>
    </source>
</evidence>
<protein>
    <submittedName>
        <fullName evidence="1">Acyl-CoA thioester hydrolase</fullName>
    </submittedName>
</protein>
<dbReference type="AlphaFoldDB" id="A0A2T0WE42"/>
<keyword evidence="2" id="KW-1185">Reference proteome</keyword>
<name>A0A2T0WE42_9BACT</name>
<dbReference type="OrthoDB" id="9791529at2"/>
<accession>A0A2T0WE42</accession>
<organism evidence="1 2">
    <name type="scientific">Mongoliibacter ruber</name>
    <dbReference type="NCBI Taxonomy" id="1750599"/>
    <lineage>
        <taxon>Bacteria</taxon>
        <taxon>Pseudomonadati</taxon>
        <taxon>Bacteroidota</taxon>
        <taxon>Cytophagia</taxon>
        <taxon>Cytophagales</taxon>
        <taxon>Cyclobacteriaceae</taxon>
        <taxon>Mongoliibacter</taxon>
    </lineage>
</organism>
<dbReference type="Proteomes" id="UP000238157">
    <property type="component" value="Unassembled WGS sequence"/>
</dbReference>
<dbReference type="PANTHER" id="PTHR31793:SF24">
    <property type="entry name" value="LONG-CHAIN ACYL-COA THIOESTERASE FADM"/>
    <property type="match status" value="1"/>
</dbReference>
<dbReference type="RefSeq" id="WP_106135263.1">
    <property type="nucleotide sequence ID" value="NZ_PVTR01000015.1"/>
</dbReference>
<keyword evidence="1" id="KW-0378">Hydrolase</keyword>
<dbReference type="SUPFAM" id="SSF54637">
    <property type="entry name" value="Thioesterase/thiol ester dehydrase-isomerase"/>
    <property type="match status" value="1"/>
</dbReference>
<dbReference type="EMBL" id="PVTR01000015">
    <property type="protein sequence ID" value="PRY84979.1"/>
    <property type="molecule type" value="Genomic_DNA"/>
</dbReference>
<sequence length="146" mass="16590">MKKYSIEDVMSSFSFSVPVQVRFSDIDGYMHVNNGIYFSYFEHARASFLYEECGWDVMETGTVVANINIDYRLPIHALDTPSVYVRVKSMGNTSFVMEQIIMGKTHQGETKIFAQAETVMVSVSMKTMRPVPLPEVYRAKMEASSS</sequence>